<protein>
    <submittedName>
        <fullName evidence="6">LuxR family maltose regulon positive regulatory protein</fullName>
    </submittedName>
</protein>
<dbReference type="InterPro" id="IPR027417">
    <property type="entry name" value="P-loop_NTPase"/>
</dbReference>
<dbReference type="SMART" id="SM00421">
    <property type="entry name" value="HTH_LUXR"/>
    <property type="match status" value="1"/>
</dbReference>
<evidence type="ECO:0000256" key="3">
    <source>
        <dbReference type="ARBA" id="ARBA00023163"/>
    </source>
</evidence>
<gene>
    <name evidence="6" type="ORF">JO380_003536</name>
</gene>
<dbReference type="Pfam" id="PF00196">
    <property type="entry name" value="GerE"/>
    <property type="match status" value="1"/>
</dbReference>
<dbReference type="SUPFAM" id="SSF52540">
    <property type="entry name" value="P-loop containing nucleoside triphosphate hydrolases"/>
    <property type="match status" value="1"/>
</dbReference>
<evidence type="ECO:0000259" key="5">
    <source>
        <dbReference type="PROSITE" id="PS50043"/>
    </source>
</evidence>
<feature type="region of interest" description="Disordered" evidence="4">
    <location>
        <begin position="398"/>
        <end position="422"/>
    </location>
</feature>
<dbReference type="PROSITE" id="PS50043">
    <property type="entry name" value="HTH_LUXR_2"/>
    <property type="match status" value="1"/>
</dbReference>
<proteinExistence type="predicted"/>
<dbReference type="Gene3D" id="3.40.50.300">
    <property type="entry name" value="P-loop containing nucleotide triphosphate hydrolases"/>
    <property type="match status" value="1"/>
</dbReference>
<keyword evidence="2" id="KW-0238">DNA-binding</keyword>
<name>A0ABU0GP76_9CELL</name>
<dbReference type="EMBL" id="JAUSVM010000001">
    <property type="protein sequence ID" value="MDQ0427155.1"/>
    <property type="molecule type" value="Genomic_DNA"/>
</dbReference>
<dbReference type="PRINTS" id="PR00038">
    <property type="entry name" value="HTHLUXR"/>
</dbReference>
<organism evidence="6 7">
    <name type="scientific">Cellulomonas iranensis</name>
    <dbReference type="NCBI Taxonomy" id="76862"/>
    <lineage>
        <taxon>Bacteria</taxon>
        <taxon>Bacillati</taxon>
        <taxon>Actinomycetota</taxon>
        <taxon>Actinomycetes</taxon>
        <taxon>Micrococcales</taxon>
        <taxon>Cellulomonadaceae</taxon>
        <taxon>Cellulomonas</taxon>
    </lineage>
</organism>
<evidence type="ECO:0000313" key="7">
    <source>
        <dbReference type="Proteomes" id="UP001240250"/>
    </source>
</evidence>
<dbReference type="RefSeq" id="WP_307417099.1">
    <property type="nucleotide sequence ID" value="NZ_JAUSVM010000001.1"/>
</dbReference>
<keyword evidence="7" id="KW-1185">Reference proteome</keyword>
<sequence>MTIADHATPSVARHARVPAAPLAVERPRCTAAIAAAVVRAPVVLVTAPPGFGKTTAVRRWATQRGGVAWVTADAFDADACRVLGAVAHAVARAHPSARTAAVAAADGAPGRMLDELADVLGALPSGAVVVLDDAHVLASPSARRAAAELLRLPGPRFVLVGRTVPDLALHRARLAGDVTEVGPAVLALTERETGALLRAWGARAVDPRAVADVWRVTGGWPAAVRAAWAAGLLHRARAARPLRPADVPIGDYVREEVLGGLPPATDAFLRRACVGHVADAHVAEALVPGGARALDECVARGLLPAPGVRPTAPCAAWHDLLAWHVRELVARTEPGVVRAVHAVLARQLAAVDADAAVQHAVEAHAPSVATELLAERWPELLARGRLADTVRRCAPSLRDVTGDVSGDGAGEGTGTSERPSDELAAAQAVAAAVRTQPRADLAARVTEALGGVGHAGAPAALRDAARRGDATGTVLTYLVGRAALHAPGTPPVGVPGERCGVDAPVLVREALADAAEVAAVRGWPVLALACRAEHALACARTSRLGEARRRARAVLTEAAALGPAAAPAVVAAHLAEGLVAWWTDDVATARRALAAVLRDGTARPELVARAAAVLVHVGVAEGDAAGVASALATLDAAPPAARGPAGVSRPFLAASVRLASGATGDALALVGRTDPAFTSVAGACRRSEMLLRAGERRAAWSVLPDDARQGSWHVADLVAVHVARALLHDDPRNAHAALERALAASAAEGVVRPLRDRAAALRRLLLAHLGRGSAHEDLVTRLLTADGPGGVSREPGHRLTERERHVLACLPSHMTVGEIGAALFVSPNTVKTHVRSVYRKLGVTSRRDAVRTAVERGLL</sequence>
<evidence type="ECO:0000256" key="2">
    <source>
        <dbReference type="ARBA" id="ARBA00023125"/>
    </source>
</evidence>
<keyword evidence="3" id="KW-0804">Transcription</keyword>
<evidence type="ECO:0000256" key="4">
    <source>
        <dbReference type="SAM" id="MobiDB-lite"/>
    </source>
</evidence>
<dbReference type="InterPro" id="IPR016032">
    <property type="entry name" value="Sig_transdc_resp-reg_C-effctor"/>
</dbReference>
<evidence type="ECO:0000256" key="1">
    <source>
        <dbReference type="ARBA" id="ARBA00023015"/>
    </source>
</evidence>
<dbReference type="InterPro" id="IPR000792">
    <property type="entry name" value="Tscrpt_reg_LuxR_C"/>
</dbReference>
<dbReference type="SUPFAM" id="SSF46894">
    <property type="entry name" value="C-terminal effector domain of the bipartite response regulators"/>
    <property type="match status" value="1"/>
</dbReference>
<reference evidence="6 7" key="1">
    <citation type="submission" date="2023-07" db="EMBL/GenBank/DDBJ databases">
        <title>Sequencing the genomes of 1000 actinobacteria strains.</title>
        <authorList>
            <person name="Klenk H.-P."/>
        </authorList>
    </citation>
    <scope>NUCLEOTIDE SEQUENCE [LARGE SCALE GENOMIC DNA]</scope>
    <source>
        <strain evidence="6 7">DSM 14785</strain>
    </source>
</reference>
<keyword evidence="1" id="KW-0805">Transcription regulation</keyword>
<dbReference type="PANTHER" id="PTHR44688:SF16">
    <property type="entry name" value="DNA-BINDING TRANSCRIPTIONAL ACTIVATOR DEVR_DOSR"/>
    <property type="match status" value="1"/>
</dbReference>
<accession>A0ABU0GP76</accession>
<dbReference type="Proteomes" id="UP001240250">
    <property type="component" value="Unassembled WGS sequence"/>
</dbReference>
<dbReference type="InterPro" id="IPR036388">
    <property type="entry name" value="WH-like_DNA-bd_sf"/>
</dbReference>
<evidence type="ECO:0000313" key="6">
    <source>
        <dbReference type="EMBL" id="MDQ0427155.1"/>
    </source>
</evidence>
<dbReference type="PANTHER" id="PTHR44688">
    <property type="entry name" value="DNA-BINDING TRANSCRIPTIONAL ACTIVATOR DEVR_DOSR"/>
    <property type="match status" value="1"/>
</dbReference>
<feature type="domain" description="HTH luxR-type" evidence="5">
    <location>
        <begin position="792"/>
        <end position="857"/>
    </location>
</feature>
<dbReference type="Gene3D" id="1.10.10.10">
    <property type="entry name" value="Winged helix-like DNA-binding domain superfamily/Winged helix DNA-binding domain"/>
    <property type="match status" value="1"/>
</dbReference>
<comment type="caution">
    <text evidence="6">The sequence shown here is derived from an EMBL/GenBank/DDBJ whole genome shotgun (WGS) entry which is preliminary data.</text>
</comment>
<dbReference type="CDD" id="cd06170">
    <property type="entry name" value="LuxR_C_like"/>
    <property type="match status" value="1"/>
</dbReference>